<protein>
    <submittedName>
        <fullName evidence="7">MFS transporter</fullName>
    </submittedName>
</protein>
<feature type="transmembrane region" description="Helical" evidence="5">
    <location>
        <begin position="389"/>
        <end position="413"/>
    </location>
</feature>
<sequence>MAETTKIVNVDQLIDEGRWTSFQTLTVGLCAAVVVLDGFDTQAIAYVAPVLAKSWGLTPSAFGPVFAAGLVGMMVGALSLGPVADRRGRKLAILVSVALMGLFSLATMFATSIEGLLALRFLTGLGLGGAMPNVIALSAEYTPARWRSTAVGVMFCGFPFGAVLGGLLAAQIIPAFGWESVFLIGGIAPLLLLFVLVPMLPESVRFLVARRSSDTNIAKLVAKAVPDARLAAGTRFETTQKAGDGDRAAARAELFGPDRIAGTLMLWAAFFMNLLMYYFLINWLPLTLQTAGIDLSKAILFTALLNFGGIVGTIVLARVIDRAGSFRILWLVLLAAAVAIAAVGYLGAQGGALLAVAVFFAGFCVNGAQNNMNALAAGLYSTPTRATGVGFALGIGRIGSILGPVVGGLLLAAQMPLQTLFLIGALPALIAALAIWALTRRNPPSGPIRSELAH</sequence>
<proteinExistence type="predicted"/>
<dbReference type="InterPro" id="IPR020846">
    <property type="entry name" value="MFS_dom"/>
</dbReference>
<dbReference type="InterPro" id="IPR011701">
    <property type="entry name" value="MFS"/>
</dbReference>
<evidence type="ECO:0000256" key="5">
    <source>
        <dbReference type="SAM" id="Phobius"/>
    </source>
</evidence>
<dbReference type="AlphaFoldDB" id="A0A6L3YYZ4"/>
<feature type="domain" description="Major facilitator superfamily (MFS) profile" evidence="6">
    <location>
        <begin position="26"/>
        <end position="443"/>
    </location>
</feature>
<evidence type="ECO:0000313" key="8">
    <source>
        <dbReference type="Proteomes" id="UP000481876"/>
    </source>
</evidence>
<dbReference type="InterPro" id="IPR005829">
    <property type="entry name" value="Sugar_transporter_CS"/>
</dbReference>
<dbReference type="Pfam" id="PF07690">
    <property type="entry name" value="MFS_1"/>
    <property type="match status" value="1"/>
</dbReference>
<dbReference type="CDD" id="cd17365">
    <property type="entry name" value="MFS_PcaK_like"/>
    <property type="match status" value="1"/>
</dbReference>
<dbReference type="Gene3D" id="1.20.1250.20">
    <property type="entry name" value="MFS general substrate transporter like domains"/>
    <property type="match status" value="1"/>
</dbReference>
<evidence type="ECO:0000256" key="2">
    <source>
        <dbReference type="ARBA" id="ARBA00022692"/>
    </source>
</evidence>
<dbReference type="EMBL" id="WBWS01000044">
    <property type="protein sequence ID" value="KAB2758398.1"/>
    <property type="molecule type" value="Genomic_DNA"/>
</dbReference>
<dbReference type="Proteomes" id="UP000481876">
    <property type="component" value="Unassembled WGS sequence"/>
</dbReference>
<feature type="transmembrane region" description="Helical" evidence="5">
    <location>
        <begin position="180"/>
        <end position="201"/>
    </location>
</feature>
<reference evidence="7 8" key="1">
    <citation type="submission" date="2019-09" db="EMBL/GenBank/DDBJ databases">
        <title>Taxonomic organization of the family Brucellaceae based on a phylogenomic approach.</title>
        <authorList>
            <person name="Leclercq S."/>
            <person name="Cloeckaert A."/>
            <person name="Zygmunt M.S."/>
        </authorList>
    </citation>
    <scope>NUCLEOTIDE SEQUENCE [LARGE SCALE GENOMIC DNA]</scope>
    <source>
        <strain evidence="7 8">LMG 3313</strain>
    </source>
</reference>
<dbReference type="PROSITE" id="PS50850">
    <property type="entry name" value="MFS"/>
    <property type="match status" value="1"/>
</dbReference>
<keyword evidence="2 5" id="KW-0812">Transmembrane</keyword>
<feature type="transmembrane region" description="Helical" evidence="5">
    <location>
        <begin position="419"/>
        <end position="439"/>
    </location>
</feature>
<gene>
    <name evidence="7" type="ORF">F9L04_24655</name>
</gene>
<dbReference type="PANTHER" id="PTHR23508:SF10">
    <property type="entry name" value="CARBOXYLIC ACID TRANSPORTER PROTEIN HOMOLOG"/>
    <property type="match status" value="1"/>
</dbReference>
<feature type="transmembrane region" description="Helical" evidence="5">
    <location>
        <begin position="264"/>
        <end position="286"/>
    </location>
</feature>
<feature type="transmembrane region" description="Helical" evidence="5">
    <location>
        <begin position="298"/>
        <end position="316"/>
    </location>
</feature>
<dbReference type="GO" id="GO:0005886">
    <property type="term" value="C:plasma membrane"/>
    <property type="evidence" value="ECO:0007669"/>
    <property type="project" value="TreeGrafter"/>
</dbReference>
<feature type="transmembrane region" description="Helical" evidence="5">
    <location>
        <begin position="352"/>
        <end position="368"/>
    </location>
</feature>
<dbReference type="PANTHER" id="PTHR23508">
    <property type="entry name" value="CARBOXYLIC ACID TRANSPORTER PROTEIN HOMOLOG"/>
    <property type="match status" value="1"/>
</dbReference>
<keyword evidence="3 5" id="KW-1133">Transmembrane helix</keyword>
<comment type="subcellular location">
    <subcellularLocation>
        <location evidence="1">Membrane</location>
        <topology evidence="1">Multi-pass membrane protein</topology>
    </subcellularLocation>
</comment>
<evidence type="ECO:0000313" key="7">
    <source>
        <dbReference type="EMBL" id="KAB2758398.1"/>
    </source>
</evidence>
<feature type="transmembrane region" description="Helical" evidence="5">
    <location>
        <begin position="91"/>
        <end position="111"/>
    </location>
</feature>
<dbReference type="PROSITE" id="PS00217">
    <property type="entry name" value="SUGAR_TRANSPORT_2"/>
    <property type="match status" value="1"/>
</dbReference>
<feature type="transmembrane region" description="Helical" evidence="5">
    <location>
        <begin position="61"/>
        <end position="84"/>
    </location>
</feature>
<evidence type="ECO:0000256" key="4">
    <source>
        <dbReference type="ARBA" id="ARBA00023136"/>
    </source>
</evidence>
<dbReference type="InterPro" id="IPR036259">
    <property type="entry name" value="MFS_trans_sf"/>
</dbReference>
<feature type="transmembrane region" description="Helical" evidence="5">
    <location>
        <begin position="117"/>
        <end position="139"/>
    </location>
</feature>
<name>A0A6L3YYZ4_BRUAN</name>
<keyword evidence="4 5" id="KW-0472">Membrane</keyword>
<feature type="transmembrane region" description="Helical" evidence="5">
    <location>
        <begin position="151"/>
        <end position="174"/>
    </location>
</feature>
<organism evidence="7 8">
    <name type="scientific">Brucella anthropi</name>
    <name type="common">Ochrobactrum anthropi</name>
    <dbReference type="NCBI Taxonomy" id="529"/>
    <lineage>
        <taxon>Bacteria</taxon>
        <taxon>Pseudomonadati</taxon>
        <taxon>Pseudomonadota</taxon>
        <taxon>Alphaproteobacteria</taxon>
        <taxon>Hyphomicrobiales</taxon>
        <taxon>Brucellaceae</taxon>
        <taxon>Brucella/Ochrobactrum group</taxon>
        <taxon>Brucella</taxon>
    </lineage>
</organism>
<dbReference type="SUPFAM" id="SSF103473">
    <property type="entry name" value="MFS general substrate transporter"/>
    <property type="match status" value="1"/>
</dbReference>
<evidence type="ECO:0000256" key="3">
    <source>
        <dbReference type="ARBA" id="ARBA00022989"/>
    </source>
</evidence>
<accession>A0A6L3YYZ4</accession>
<feature type="transmembrane region" description="Helical" evidence="5">
    <location>
        <begin position="328"/>
        <end position="346"/>
    </location>
</feature>
<evidence type="ECO:0000259" key="6">
    <source>
        <dbReference type="PROSITE" id="PS50850"/>
    </source>
</evidence>
<dbReference type="RefSeq" id="WP_151664459.1">
    <property type="nucleotide sequence ID" value="NZ_WBWS01000044.1"/>
</dbReference>
<comment type="caution">
    <text evidence="7">The sequence shown here is derived from an EMBL/GenBank/DDBJ whole genome shotgun (WGS) entry which is preliminary data.</text>
</comment>
<dbReference type="GO" id="GO:0046943">
    <property type="term" value="F:carboxylic acid transmembrane transporter activity"/>
    <property type="evidence" value="ECO:0007669"/>
    <property type="project" value="TreeGrafter"/>
</dbReference>
<evidence type="ECO:0000256" key="1">
    <source>
        <dbReference type="ARBA" id="ARBA00004141"/>
    </source>
</evidence>